<reference evidence="3" key="1">
    <citation type="submission" date="2022-07" db="EMBL/GenBank/DDBJ databases">
        <title>Genome Sequence of Leucocoprinus birnbaumii.</title>
        <authorList>
            <person name="Buettner E."/>
        </authorList>
    </citation>
    <scope>NUCLEOTIDE SEQUENCE</scope>
    <source>
        <strain evidence="3">VT141</strain>
    </source>
</reference>
<accession>A0AAD5YM91</accession>
<dbReference type="Proteomes" id="UP001213000">
    <property type="component" value="Unassembled WGS sequence"/>
</dbReference>
<organism evidence="3 4">
    <name type="scientific">Leucocoprinus birnbaumii</name>
    <dbReference type="NCBI Taxonomy" id="56174"/>
    <lineage>
        <taxon>Eukaryota</taxon>
        <taxon>Fungi</taxon>
        <taxon>Dikarya</taxon>
        <taxon>Basidiomycota</taxon>
        <taxon>Agaricomycotina</taxon>
        <taxon>Agaricomycetes</taxon>
        <taxon>Agaricomycetidae</taxon>
        <taxon>Agaricales</taxon>
        <taxon>Agaricineae</taxon>
        <taxon>Agaricaceae</taxon>
        <taxon>Leucocoprinus</taxon>
    </lineage>
</organism>
<comment type="caution">
    <text evidence="3">The sequence shown here is derived from an EMBL/GenBank/DDBJ whole genome shotgun (WGS) entry which is preliminary data.</text>
</comment>
<dbReference type="Pfam" id="PF12776">
    <property type="entry name" value="Myb_DNA-bind_3"/>
    <property type="match status" value="1"/>
</dbReference>
<dbReference type="EMBL" id="JANIEX010000839">
    <property type="protein sequence ID" value="KAJ3562714.1"/>
    <property type="molecule type" value="Genomic_DNA"/>
</dbReference>
<protein>
    <recommendedName>
        <fullName evidence="2">Myb/SANT-like domain-containing protein</fullName>
    </recommendedName>
</protein>
<dbReference type="PANTHER" id="PTHR46929">
    <property type="entry name" value="EXPRESSED PROTEIN"/>
    <property type="match status" value="1"/>
</dbReference>
<feature type="region of interest" description="Disordered" evidence="1">
    <location>
        <begin position="1"/>
        <end position="22"/>
    </location>
</feature>
<proteinExistence type="predicted"/>
<dbReference type="PANTHER" id="PTHR46929:SF3">
    <property type="entry name" value="MYB_SANT-LIKE DOMAIN-CONTAINING PROTEIN"/>
    <property type="match status" value="1"/>
</dbReference>
<sequence>MPRPKKARPIPTTGNTSDKENDALKVPELRAIWTDTENAVMCHVLVEQKEKGNQSGAGWKWQVWTIVSDTLAQEVMPKGPAKDATKCADHWTNLKKSFNQVERVRNASGMGWDNALKICTATEEVWKALIAYLVHGVVATGAGAFHPGQTPVSSLVLMPSSPAAPADESLDDIVTSSTSDPVTDSSIAADLSGIGLPSSDDVPLKTPISRKQIRAESPDTPLRLTAPKKRNHRLRNDSSHAELVGALNQMAEALNSGPSTPIRRKSAINTFYMDGDFSEGEEDAILLLFTRDKDVMDTFSSIQVKEKRSQYLRSVLAKVEQ</sequence>
<evidence type="ECO:0000313" key="4">
    <source>
        <dbReference type="Proteomes" id="UP001213000"/>
    </source>
</evidence>
<gene>
    <name evidence="3" type="ORF">NP233_g9400</name>
</gene>
<feature type="domain" description="Myb/SANT-like" evidence="2">
    <location>
        <begin position="33"/>
        <end position="128"/>
    </location>
</feature>
<evidence type="ECO:0000313" key="3">
    <source>
        <dbReference type="EMBL" id="KAJ3562714.1"/>
    </source>
</evidence>
<dbReference type="InterPro" id="IPR024752">
    <property type="entry name" value="Myb/SANT-like_dom"/>
</dbReference>
<dbReference type="AlphaFoldDB" id="A0AAD5YM91"/>
<keyword evidence="4" id="KW-1185">Reference proteome</keyword>
<evidence type="ECO:0000259" key="2">
    <source>
        <dbReference type="Pfam" id="PF12776"/>
    </source>
</evidence>
<evidence type="ECO:0000256" key="1">
    <source>
        <dbReference type="SAM" id="MobiDB-lite"/>
    </source>
</evidence>
<name>A0AAD5YM91_9AGAR</name>